<dbReference type="OrthoDB" id="10248838at2759"/>
<organism evidence="1 2">
    <name type="scientific">Spirodela intermedia</name>
    <name type="common">Intermediate duckweed</name>
    <dbReference type="NCBI Taxonomy" id="51605"/>
    <lineage>
        <taxon>Eukaryota</taxon>
        <taxon>Viridiplantae</taxon>
        <taxon>Streptophyta</taxon>
        <taxon>Embryophyta</taxon>
        <taxon>Tracheophyta</taxon>
        <taxon>Spermatophyta</taxon>
        <taxon>Magnoliopsida</taxon>
        <taxon>Liliopsida</taxon>
        <taxon>Araceae</taxon>
        <taxon>Lemnoideae</taxon>
        <taxon>Spirodela</taxon>
    </lineage>
</organism>
<reference evidence="1" key="1">
    <citation type="submission" date="2020-02" db="EMBL/GenBank/DDBJ databases">
        <authorList>
            <person name="Scholz U."/>
            <person name="Mascher M."/>
            <person name="Fiebig A."/>
        </authorList>
    </citation>
    <scope>NUCLEOTIDE SEQUENCE</scope>
</reference>
<proteinExistence type="predicted"/>
<evidence type="ECO:0000313" key="2">
    <source>
        <dbReference type="Proteomes" id="UP000663760"/>
    </source>
</evidence>
<dbReference type="EMBL" id="LR746270">
    <property type="protein sequence ID" value="CAA7398835.1"/>
    <property type="molecule type" value="Genomic_DNA"/>
</dbReference>
<evidence type="ECO:0000313" key="1">
    <source>
        <dbReference type="EMBL" id="CAA7398835.1"/>
    </source>
</evidence>
<accession>A0A7I8KPG3</accession>
<gene>
    <name evidence="1" type="ORF">SI8410_07009505</name>
</gene>
<name>A0A7I8KPG3_SPIIN</name>
<dbReference type="AlphaFoldDB" id="A0A7I8KPG3"/>
<keyword evidence="2" id="KW-1185">Reference proteome</keyword>
<dbReference type="Proteomes" id="UP000663760">
    <property type="component" value="Chromosome 7"/>
</dbReference>
<sequence length="88" mass="9466">MEACFLVSVDSYMNELAGNARGHGLGSPASTEENVDGEITGNLGETLIRLHQPFSCPQALAARGLAVRENLSSRDLRGESLLRELVRP</sequence>
<protein>
    <submittedName>
        <fullName evidence="1">Uncharacterized protein</fullName>
    </submittedName>
</protein>